<dbReference type="AlphaFoldDB" id="A0A7X5LM27"/>
<evidence type="ECO:0000313" key="4">
    <source>
        <dbReference type="Proteomes" id="UP000470213"/>
    </source>
</evidence>
<dbReference type="EMBL" id="JAAAWN010000008">
    <property type="protein sequence ID" value="NDV91165.1"/>
    <property type="molecule type" value="Genomic_DNA"/>
</dbReference>
<dbReference type="Gene3D" id="1.10.238.10">
    <property type="entry name" value="EF-hand"/>
    <property type="match status" value="1"/>
</dbReference>
<dbReference type="GO" id="GO:0005509">
    <property type="term" value="F:calcium ion binding"/>
    <property type="evidence" value="ECO:0007669"/>
    <property type="project" value="InterPro"/>
</dbReference>
<feature type="region of interest" description="Disordered" evidence="1">
    <location>
        <begin position="60"/>
        <end position="81"/>
    </location>
</feature>
<reference evidence="3 4" key="1">
    <citation type="submission" date="2020-01" db="EMBL/GenBank/DDBJ databases">
        <authorList>
            <person name="Chen J."/>
            <person name="Zhu S."/>
            <person name="Yang J."/>
        </authorList>
    </citation>
    <scope>NUCLEOTIDE SEQUENCE [LARGE SCALE GENOMIC DNA]</scope>
    <source>
        <strain evidence="3 4">345S023</strain>
    </source>
</reference>
<evidence type="ECO:0000259" key="2">
    <source>
        <dbReference type="Pfam" id="PF13202"/>
    </source>
</evidence>
<dbReference type="Pfam" id="PF13202">
    <property type="entry name" value="EF-hand_5"/>
    <property type="match status" value="2"/>
</dbReference>
<name>A0A7X5LM27_9ALTE</name>
<dbReference type="Proteomes" id="UP000470213">
    <property type="component" value="Unassembled WGS sequence"/>
</dbReference>
<gene>
    <name evidence="3" type="ORF">GTH32_08195</name>
</gene>
<dbReference type="InterPro" id="IPR011992">
    <property type="entry name" value="EF-hand-dom_pair"/>
</dbReference>
<evidence type="ECO:0000313" key="3">
    <source>
        <dbReference type="EMBL" id="NDV91165.1"/>
    </source>
</evidence>
<evidence type="ECO:0000256" key="1">
    <source>
        <dbReference type="SAM" id="MobiDB-lite"/>
    </source>
</evidence>
<dbReference type="SUPFAM" id="SSF47473">
    <property type="entry name" value="EF-hand"/>
    <property type="match status" value="1"/>
</dbReference>
<accession>A0A7X5LM27</accession>
<protein>
    <submittedName>
        <fullName evidence="3">Calcium-binding protein</fullName>
    </submittedName>
</protein>
<feature type="domain" description="EF-hand" evidence="2">
    <location>
        <begin position="43"/>
        <end position="60"/>
    </location>
</feature>
<comment type="caution">
    <text evidence="3">The sequence shown here is derived from an EMBL/GenBank/DDBJ whole genome shotgun (WGS) entry which is preliminary data.</text>
</comment>
<feature type="domain" description="EF-hand" evidence="2">
    <location>
        <begin position="17"/>
        <end position="32"/>
    </location>
</feature>
<organism evidence="3 4">
    <name type="scientific">Alteromonas profundi</name>
    <dbReference type="NCBI Taxonomy" id="2696062"/>
    <lineage>
        <taxon>Bacteria</taxon>
        <taxon>Pseudomonadati</taxon>
        <taxon>Pseudomonadota</taxon>
        <taxon>Gammaproteobacteria</taxon>
        <taxon>Alteromonadales</taxon>
        <taxon>Alteromonadaceae</taxon>
        <taxon>Alteromonas/Salinimonas group</taxon>
        <taxon>Alteromonas</taxon>
    </lineage>
</organism>
<proteinExistence type="predicted"/>
<sequence>MVTAQTISNKSLASNLMQRLDVNKDGVISLKEAVRHTALLRNFGLIDGNEDGKLTVRELATSQLTPGQRSAKNTASNKKET</sequence>
<dbReference type="InterPro" id="IPR002048">
    <property type="entry name" value="EF_hand_dom"/>
</dbReference>
<keyword evidence="4" id="KW-1185">Reference proteome</keyword>